<dbReference type="InterPro" id="IPR002347">
    <property type="entry name" value="SDR_fam"/>
</dbReference>
<comment type="caution">
    <text evidence="3">The sequence shown here is derived from an EMBL/GenBank/DDBJ whole genome shotgun (WGS) entry which is preliminary data.</text>
</comment>
<dbReference type="GO" id="GO:0016491">
    <property type="term" value="F:oxidoreductase activity"/>
    <property type="evidence" value="ECO:0007669"/>
    <property type="project" value="UniProtKB-KW"/>
</dbReference>
<dbReference type="EMBL" id="JBHSIS010000020">
    <property type="protein sequence ID" value="MFC4857721.1"/>
    <property type="molecule type" value="Genomic_DNA"/>
</dbReference>
<protein>
    <submittedName>
        <fullName evidence="3">3-oxoacyl-ACP reductase family protein</fullName>
        <ecNumber evidence="3">1.1.1.-</ecNumber>
    </submittedName>
</protein>
<evidence type="ECO:0000313" key="3">
    <source>
        <dbReference type="EMBL" id="MFC4857721.1"/>
    </source>
</evidence>
<dbReference type="PANTHER" id="PTHR43639:SF1">
    <property type="entry name" value="SHORT-CHAIN DEHYDROGENASE_REDUCTASE FAMILY PROTEIN"/>
    <property type="match status" value="1"/>
</dbReference>
<dbReference type="EC" id="1.1.1.-" evidence="3"/>
<dbReference type="RefSeq" id="WP_378059707.1">
    <property type="nucleotide sequence ID" value="NZ_JBHSIS010000020.1"/>
</dbReference>
<dbReference type="Gene3D" id="3.40.50.720">
    <property type="entry name" value="NAD(P)-binding Rossmann-like Domain"/>
    <property type="match status" value="1"/>
</dbReference>
<gene>
    <name evidence="3" type="ORF">ACFPCV_29840</name>
</gene>
<dbReference type="PRINTS" id="PR00080">
    <property type="entry name" value="SDRFAMILY"/>
</dbReference>
<dbReference type="PRINTS" id="PR00081">
    <property type="entry name" value="GDHRDH"/>
</dbReference>
<evidence type="ECO:0000313" key="4">
    <source>
        <dbReference type="Proteomes" id="UP001595859"/>
    </source>
</evidence>
<accession>A0ABV9SAN7</accession>
<dbReference type="PANTHER" id="PTHR43639">
    <property type="entry name" value="OXIDOREDUCTASE, SHORT-CHAIN DEHYDROGENASE/REDUCTASE FAMILY (AFU_ORTHOLOGUE AFUA_5G02870)"/>
    <property type="match status" value="1"/>
</dbReference>
<evidence type="ECO:0000256" key="2">
    <source>
        <dbReference type="ARBA" id="ARBA00023002"/>
    </source>
</evidence>
<dbReference type="InterPro" id="IPR036291">
    <property type="entry name" value="NAD(P)-bd_dom_sf"/>
</dbReference>
<dbReference type="InterPro" id="IPR020904">
    <property type="entry name" value="Sc_DH/Rdtase_CS"/>
</dbReference>
<dbReference type="SUPFAM" id="SSF51735">
    <property type="entry name" value="NAD(P)-binding Rossmann-fold domains"/>
    <property type="match status" value="1"/>
</dbReference>
<dbReference type="Proteomes" id="UP001595859">
    <property type="component" value="Unassembled WGS sequence"/>
</dbReference>
<reference evidence="4" key="1">
    <citation type="journal article" date="2019" name="Int. J. Syst. Evol. Microbiol.">
        <title>The Global Catalogue of Microorganisms (GCM) 10K type strain sequencing project: providing services to taxonomists for standard genome sequencing and annotation.</title>
        <authorList>
            <consortium name="The Broad Institute Genomics Platform"/>
            <consortium name="The Broad Institute Genome Sequencing Center for Infectious Disease"/>
            <person name="Wu L."/>
            <person name="Ma J."/>
        </authorList>
    </citation>
    <scope>NUCLEOTIDE SEQUENCE [LARGE SCALE GENOMIC DNA]</scope>
    <source>
        <strain evidence="4">ZS-22-S1</strain>
    </source>
</reference>
<keyword evidence="2 3" id="KW-0560">Oxidoreductase</keyword>
<organism evidence="3 4">
    <name type="scientific">Actinophytocola glycyrrhizae</name>
    <dbReference type="NCBI Taxonomy" id="2044873"/>
    <lineage>
        <taxon>Bacteria</taxon>
        <taxon>Bacillati</taxon>
        <taxon>Actinomycetota</taxon>
        <taxon>Actinomycetes</taxon>
        <taxon>Pseudonocardiales</taxon>
        <taxon>Pseudonocardiaceae</taxon>
    </lineage>
</organism>
<evidence type="ECO:0000256" key="1">
    <source>
        <dbReference type="ARBA" id="ARBA00006484"/>
    </source>
</evidence>
<dbReference type="Pfam" id="PF13561">
    <property type="entry name" value="adh_short_C2"/>
    <property type="match status" value="1"/>
</dbReference>
<dbReference type="PROSITE" id="PS00061">
    <property type="entry name" value="ADH_SHORT"/>
    <property type="match status" value="1"/>
</dbReference>
<keyword evidence="4" id="KW-1185">Reference proteome</keyword>
<sequence length="246" mass="24914">MPELAGRVALVTGGSRGIGAAVAVRLAELGADVAITYVTAKDHADEVVERIADHGGRAVAIEADSTDADAVVRSVDRTAAEFGGLHILVNNAGVFPFGLIDDTPLAEVDRTLAIHARATYVASQAALRHMSAGGRIVSIGSNLAEHVPFPGVALYAMTKSALTGFTKGLARDVGPRGITANVVHPGSTDTDMNPADGDGADGQRALIPLGHYGEATDIANTVAFLAGPGGRFVNGASITVDGGTNA</sequence>
<proteinExistence type="inferred from homology"/>
<name>A0ABV9SAN7_9PSEU</name>
<comment type="similarity">
    <text evidence="1">Belongs to the short-chain dehydrogenases/reductases (SDR) family.</text>
</comment>